<accession>A0A2P9HFF6</accession>
<reference evidence="2" key="1">
    <citation type="submission" date="2017-12" db="EMBL/GenBank/DDBJ databases">
        <authorList>
            <person name="Diaz M."/>
        </authorList>
    </citation>
    <scope>NUCLEOTIDE SEQUENCE [LARGE SCALE GENOMIC DNA]</scope>
    <source>
        <strain evidence="2">FI11154</strain>
    </source>
</reference>
<protein>
    <submittedName>
        <fullName evidence="1">Uncharacterized protein</fullName>
    </submittedName>
</protein>
<dbReference type="EMBL" id="OOFM01000004">
    <property type="protein sequence ID" value="SPL62835.1"/>
    <property type="molecule type" value="Genomic_DNA"/>
</dbReference>
<sequence length="162" mass="17412">MPYSPARRCVARGTYLTLRPSFGDADAIFAYCTEIVWDDEGERGCGFRERERTDASFSQHGSVSVAAIGRGISILSPTHPGKYSDGGSVATQHYGRDVRPADDVAGGAGRAADAGFDALVLLPLSAFEEPSFGRIARDGDHYGAYSALWARCWMRINAAFIG</sequence>
<dbReference type="RefSeq" id="WP_371831097.1">
    <property type="nucleotide sequence ID" value="NZ_OOFM01000004.1"/>
</dbReference>
<dbReference type="Proteomes" id="UP000246073">
    <property type="component" value="Unassembled WGS sequence"/>
</dbReference>
<organism evidence="1 2">
    <name type="scientific">Ochrobactrum soli</name>
    <dbReference type="NCBI Taxonomy" id="2448455"/>
    <lineage>
        <taxon>Bacteria</taxon>
        <taxon>Pseudomonadati</taxon>
        <taxon>Pseudomonadota</taxon>
        <taxon>Alphaproteobacteria</taxon>
        <taxon>Hyphomicrobiales</taxon>
        <taxon>Brucellaceae</taxon>
        <taxon>Brucella/Ochrobactrum group</taxon>
        <taxon>Ochrobactrum</taxon>
    </lineage>
</organism>
<evidence type="ECO:0000313" key="1">
    <source>
        <dbReference type="EMBL" id="SPL62835.1"/>
    </source>
</evidence>
<proteinExistence type="predicted"/>
<gene>
    <name evidence="1" type="ORF">OHAE_2767</name>
</gene>
<name>A0A2P9HFF6_9HYPH</name>
<evidence type="ECO:0000313" key="2">
    <source>
        <dbReference type="Proteomes" id="UP000246073"/>
    </source>
</evidence>
<dbReference type="AlphaFoldDB" id="A0A2P9HFF6"/>